<keyword evidence="2" id="KW-1185">Reference proteome</keyword>
<name>A0A162MQG2_MUCCL</name>
<dbReference type="AlphaFoldDB" id="A0A162MQG2"/>
<dbReference type="Proteomes" id="UP000077051">
    <property type="component" value="Unassembled WGS sequence"/>
</dbReference>
<dbReference type="EMBL" id="AMYB01000003">
    <property type="protein sequence ID" value="OAD04275.1"/>
    <property type="molecule type" value="Genomic_DNA"/>
</dbReference>
<comment type="caution">
    <text evidence="1">The sequence shown here is derived from an EMBL/GenBank/DDBJ whole genome shotgun (WGS) entry which is preliminary data.</text>
</comment>
<evidence type="ECO:0000313" key="2">
    <source>
        <dbReference type="Proteomes" id="UP000077051"/>
    </source>
</evidence>
<protein>
    <submittedName>
        <fullName evidence="1">Uncharacterized protein</fullName>
    </submittedName>
</protein>
<dbReference type="VEuPathDB" id="FungiDB:MUCCIDRAFT_161025"/>
<reference evidence="1 2" key="1">
    <citation type="submission" date="2015-06" db="EMBL/GenBank/DDBJ databases">
        <title>Expansion of signal transduction pathways in fungi by whole-genome duplication.</title>
        <authorList>
            <consortium name="DOE Joint Genome Institute"/>
            <person name="Corrochano L.M."/>
            <person name="Kuo A."/>
            <person name="Marcet-Houben M."/>
            <person name="Polaino S."/>
            <person name="Salamov A."/>
            <person name="Villalobos J.M."/>
            <person name="Alvarez M.I."/>
            <person name="Avalos J."/>
            <person name="Benito E.P."/>
            <person name="Benoit I."/>
            <person name="Burger G."/>
            <person name="Camino L.P."/>
            <person name="Canovas D."/>
            <person name="Cerda-Olmedo E."/>
            <person name="Cheng J.-F."/>
            <person name="Dominguez A."/>
            <person name="Elias M."/>
            <person name="Eslava A.P."/>
            <person name="Glaser F."/>
            <person name="Grimwood J."/>
            <person name="Gutierrez G."/>
            <person name="Heitman J."/>
            <person name="Henrissat B."/>
            <person name="Iturriaga E.A."/>
            <person name="Lang B.F."/>
            <person name="Lavin J.L."/>
            <person name="Lee S."/>
            <person name="Li W."/>
            <person name="Lindquist E."/>
            <person name="Lopez-Garcia S."/>
            <person name="Luque E.M."/>
            <person name="Marcos A.T."/>
            <person name="Martin J."/>
            <person name="Mccluskey K."/>
            <person name="Medina H.R."/>
            <person name="Miralles-Duran A."/>
            <person name="Miyazaki A."/>
            <person name="Munoz-Torres E."/>
            <person name="Oguiza J.A."/>
            <person name="Ohm R."/>
            <person name="Olmedo M."/>
            <person name="Orejas M."/>
            <person name="Ortiz-Castellanos L."/>
            <person name="Pisabarro A.G."/>
            <person name="Rodriguez-Romero J."/>
            <person name="Ruiz-Herrera J."/>
            <person name="Ruiz-Vazquez R."/>
            <person name="Sanz C."/>
            <person name="Schackwitz W."/>
            <person name="Schmutz J."/>
            <person name="Shahriari M."/>
            <person name="Shelest E."/>
            <person name="Silva-Franco F."/>
            <person name="Soanes D."/>
            <person name="Syed K."/>
            <person name="Tagua V.G."/>
            <person name="Talbot N.J."/>
            <person name="Thon M."/>
            <person name="De Vries R.P."/>
            <person name="Wiebenga A."/>
            <person name="Yadav J.S."/>
            <person name="Braun E.L."/>
            <person name="Baker S."/>
            <person name="Garre V."/>
            <person name="Horwitz B."/>
            <person name="Torres-Martinez S."/>
            <person name="Idnurm A."/>
            <person name="Herrera-Estrella A."/>
            <person name="Gabaldon T."/>
            <person name="Grigoriev I.V."/>
        </authorList>
    </citation>
    <scope>NUCLEOTIDE SEQUENCE [LARGE SCALE GENOMIC DNA]</scope>
    <source>
        <strain evidence="1 2">CBS 277.49</strain>
    </source>
</reference>
<sequence>MDQSGFQFEYPALESYQDEELLSIITSRKQLQNVEEEIEESAALPRKKTRSGAKSFPSTSVYNAFKHKMKLHKASVMLSPIFDRDNVTPAAVFGHFFTYSMLRAIVILADTVKRFILYMSVMILKMHQAPK</sequence>
<proteinExistence type="predicted"/>
<evidence type="ECO:0000313" key="1">
    <source>
        <dbReference type="EMBL" id="OAD04275.1"/>
    </source>
</evidence>
<gene>
    <name evidence="1" type="ORF">MUCCIDRAFT_161025</name>
</gene>
<accession>A0A162MQG2</accession>
<organism evidence="1 2">
    <name type="scientific">Mucor lusitanicus CBS 277.49</name>
    <dbReference type="NCBI Taxonomy" id="747725"/>
    <lineage>
        <taxon>Eukaryota</taxon>
        <taxon>Fungi</taxon>
        <taxon>Fungi incertae sedis</taxon>
        <taxon>Mucoromycota</taxon>
        <taxon>Mucoromycotina</taxon>
        <taxon>Mucoromycetes</taxon>
        <taxon>Mucorales</taxon>
        <taxon>Mucorineae</taxon>
        <taxon>Mucoraceae</taxon>
        <taxon>Mucor</taxon>
    </lineage>
</organism>